<evidence type="ECO:0000256" key="5">
    <source>
        <dbReference type="ARBA" id="ARBA00023136"/>
    </source>
</evidence>
<dbReference type="PANTHER" id="PTHR36115:SF10">
    <property type="entry name" value="RDD DOMAIN-CONTAINING PROTEIN"/>
    <property type="match status" value="1"/>
</dbReference>
<dbReference type="Proteomes" id="UP001267878">
    <property type="component" value="Unassembled WGS sequence"/>
</dbReference>
<evidence type="ECO:0000313" key="9">
    <source>
        <dbReference type="Proteomes" id="UP001267878"/>
    </source>
</evidence>
<dbReference type="InterPro" id="IPR051791">
    <property type="entry name" value="Pra-immunoreactive"/>
</dbReference>
<comment type="subcellular location">
    <subcellularLocation>
        <location evidence="1">Cell membrane</location>
        <topology evidence="1">Multi-pass membrane protein</topology>
    </subcellularLocation>
</comment>
<proteinExistence type="predicted"/>
<reference evidence="8 9" key="1">
    <citation type="submission" date="2023-07" db="EMBL/GenBank/DDBJ databases">
        <title>Sorghum-associated microbial communities from plants grown in Nebraska, USA.</title>
        <authorList>
            <person name="Schachtman D."/>
        </authorList>
    </citation>
    <scope>NUCLEOTIDE SEQUENCE [LARGE SCALE GENOMIC DNA]</scope>
    <source>
        <strain evidence="8 9">BE187</strain>
    </source>
</reference>
<keyword evidence="3 6" id="KW-0812">Transmembrane</keyword>
<evidence type="ECO:0000256" key="6">
    <source>
        <dbReference type="SAM" id="Phobius"/>
    </source>
</evidence>
<keyword evidence="5 6" id="KW-0472">Membrane</keyword>
<evidence type="ECO:0000256" key="4">
    <source>
        <dbReference type="ARBA" id="ARBA00022989"/>
    </source>
</evidence>
<evidence type="ECO:0000256" key="1">
    <source>
        <dbReference type="ARBA" id="ARBA00004651"/>
    </source>
</evidence>
<name>A0ABU1VJL9_9GAMM</name>
<keyword evidence="4 6" id="KW-1133">Transmembrane helix</keyword>
<feature type="transmembrane region" description="Helical" evidence="6">
    <location>
        <begin position="113"/>
        <end position="132"/>
    </location>
</feature>
<evidence type="ECO:0000256" key="2">
    <source>
        <dbReference type="ARBA" id="ARBA00022475"/>
    </source>
</evidence>
<evidence type="ECO:0000313" key="8">
    <source>
        <dbReference type="EMBL" id="MDR7097679.1"/>
    </source>
</evidence>
<feature type="transmembrane region" description="Helical" evidence="6">
    <location>
        <begin position="20"/>
        <end position="47"/>
    </location>
</feature>
<comment type="caution">
    <text evidence="8">The sequence shown here is derived from an EMBL/GenBank/DDBJ whole genome shotgun (WGS) entry which is preliminary data.</text>
</comment>
<dbReference type="EMBL" id="JAVDVW010000001">
    <property type="protein sequence ID" value="MDR7097679.1"/>
    <property type="molecule type" value="Genomic_DNA"/>
</dbReference>
<dbReference type="RefSeq" id="WP_310050705.1">
    <property type="nucleotide sequence ID" value="NZ_JAVDVW010000001.1"/>
</dbReference>
<dbReference type="InterPro" id="IPR010432">
    <property type="entry name" value="RDD"/>
</dbReference>
<feature type="domain" description="RDD" evidence="7">
    <location>
        <begin position="18"/>
        <end position="144"/>
    </location>
</feature>
<accession>A0ABU1VJL9</accession>
<evidence type="ECO:0000259" key="7">
    <source>
        <dbReference type="Pfam" id="PF06271"/>
    </source>
</evidence>
<evidence type="ECO:0000256" key="3">
    <source>
        <dbReference type="ARBA" id="ARBA00022692"/>
    </source>
</evidence>
<keyword evidence="9" id="KW-1185">Reference proteome</keyword>
<sequence>MTSSDTTSHPATPPRPAALVGWRLFALLYDFFPVLGLWFATGAVAMLVHGGEPIYGDTVAGWLELCALWLVTGLYATLSWRRGGQTLGMRPWRLHLAARDGGEPSWSQLWTRYAVGTLSLLLGGIGFWWAWIDREKLTWHDRASRTRLVRMPKQ</sequence>
<gene>
    <name evidence="8" type="ORF">J2X04_000026</name>
</gene>
<protein>
    <submittedName>
        <fullName evidence="8">RDD family membrane protein YckC</fullName>
    </submittedName>
</protein>
<keyword evidence="2" id="KW-1003">Cell membrane</keyword>
<organism evidence="8 9">
    <name type="scientific">Agrilutibacter niabensis</name>
    <dbReference type="NCBI Taxonomy" id="380628"/>
    <lineage>
        <taxon>Bacteria</taxon>
        <taxon>Pseudomonadati</taxon>
        <taxon>Pseudomonadota</taxon>
        <taxon>Gammaproteobacteria</taxon>
        <taxon>Lysobacterales</taxon>
        <taxon>Lysobacteraceae</taxon>
        <taxon>Agrilutibacter</taxon>
    </lineage>
</organism>
<feature type="transmembrane region" description="Helical" evidence="6">
    <location>
        <begin position="59"/>
        <end position="80"/>
    </location>
</feature>
<dbReference type="Pfam" id="PF06271">
    <property type="entry name" value="RDD"/>
    <property type="match status" value="1"/>
</dbReference>
<dbReference type="PANTHER" id="PTHR36115">
    <property type="entry name" value="PROLINE-RICH ANTIGEN HOMOLOG-RELATED"/>
    <property type="match status" value="1"/>
</dbReference>